<evidence type="ECO:0000259" key="1">
    <source>
        <dbReference type="Pfam" id="PF05076"/>
    </source>
</evidence>
<comment type="caution">
    <text evidence="2">The sequence shown here is derived from an EMBL/GenBank/DDBJ whole genome shotgun (WGS) entry which is preliminary data.</text>
</comment>
<evidence type="ECO:0000313" key="3">
    <source>
        <dbReference type="Proteomes" id="UP000321306"/>
    </source>
</evidence>
<keyword evidence="3" id="KW-1185">Reference proteome</keyword>
<gene>
    <name evidence="2" type="ORF">DC3_57950</name>
</gene>
<dbReference type="InterPro" id="IPR020941">
    <property type="entry name" value="SUFU-like_domain"/>
</dbReference>
<accession>A0A511NBH9</accession>
<proteinExistence type="predicted"/>
<dbReference type="Pfam" id="PF05076">
    <property type="entry name" value="SUFU"/>
    <property type="match status" value="1"/>
</dbReference>
<sequence length="195" mass="22154">MLHHVKQWLGEPSQVIVPQKQHPALDPQFAVMTFPSSQSYLRYMTNGASRNVVPGSQAEFGDDLGVRYEYLMHGKQAMDRVCCDLLFRIAQVPYLISRSLDAGETLVISRQHGIGGGSPMTSVYLTYPYEDDPLIYTSDPLGQLKFANLRIQTLWVIPIHESERQLILDQGPDAFEEILHRHKPDFADFRRAALL</sequence>
<dbReference type="EMBL" id="BJXB01000062">
    <property type="protein sequence ID" value="GEM50160.1"/>
    <property type="molecule type" value="Genomic_DNA"/>
</dbReference>
<name>A0A511NBH9_DEIC1</name>
<reference evidence="2 3" key="1">
    <citation type="submission" date="2019-07" db="EMBL/GenBank/DDBJ databases">
        <title>Whole genome shotgun sequence of Deinococcus cellulosilyticus NBRC 106333.</title>
        <authorList>
            <person name="Hosoyama A."/>
            <person name="Uohara A."/>
            <person name="Ohji S."/>
            <person name="Ichikawa N."/>
        </authorList>
    </citation>
    <scope>NUCLEOTIDE SEQUENCE [LARGE SCALE GENOMIC DNA]</scope>
    <source>
        <strain evidence="2 3">NBRC 106333</strain>
    </source>
</reference>
<organism evidence="2 3">
    <name type="scientific">Deinococcus cellulosilyticus (strain DSM 18568 / NBRC 106333 / KACC 11606 / 5516J-15)</name>
    <dbReference type="NCBI Taxonomy" id="1223518"/>
    <lineage>
        <taxon>Bacteria</taxon>
        <taxon>Thermotogati</taxon>
        <taxon>Deinococcota</taxon>
        <taxon>Deinococci</taxon>
        <taxon>Deinococcales</taxon>
        <taxon>Deinococcaceae</taxon>
        <taxon>Deinococcus</taxon>
    </lineage>
</organism>
<dbReference type="RefSeq" id="WP_186816335.1">
    <property type="nucleotide sequence ID" value="NZ_BJXB01000062.1"/>
</dbReference>
<evidence type="ECO:0000313" key="2">
    <source>
        <dbReference type="EMBL" id="GEM50160.1"/>
    </source>
</evidence>
<protein>
    <recommendedName>
        <fullName evidence="1">Suppressor of fused-like domain-containing protein</fullName>
    </recommendedName>
</protein>
<dbReference type="Proteomes" id="UP000321306">
    <property type="component" value="Unassembled WGS sequence"/>
</dbReference>
<feature type="domain" description="Suppressor of fused-like" evidence="1">
    <location>
        <begin position="30"/>
        <end position="191"/>
    </location>
</feature>
<dbReference type="AlphaFoldDB" id="A0A511NBH9"/>